<proteinExistence type="predicted"/>
<dbReference type="Proteomes" id="UP000239872">
    <property type="component" value="Unassembled WGS sequence"/>
</dbReference>
<evidence type="ECO:0000256" key="1">
    <source>
        <dbReference type="SAM" id="MobiDB-lite"/>
    </source>
</evidence>
<accession>A0A2S7SQ17</accession>
<feature type="compositionally biased region" description="Low complexity" evidence="1">
    <location>
        <begin position="160"/>
        <end position="174"/>
    </location>
</feature>
<feature type="domain" description="DUF4476" evidence="2">
    <location>
        <begin position="217"/>
        <end position="302"/>
    </location>
</feature>
<reference evidence="3 4" key="1">
    <citation type="submission" date="2018-01" db="EMBL/GenBank/DDBJ databases">
        <title>A novel member of the phylum Bacteroidetes isolated from glacier ice.</title>
        <authorList>
            <person name="Liu Q."/>
            <person name="Xin Y.-H."/>
        </authorList>
    </citation>
    <scope>NUCLEOTIDE SEQUENCE [LARGE SCALE GENOMIC DNA]</scope>
    <source>
        <strain evidence="3 4">RB1R16</strain>
    </source>
</reference>
<name>A0A2S7SQ17_9BACT</name>
<sequence length="305" mass="33905">MNIHRSLLITDRFYMKQIVGTLLVLIAGIVPSFAQTMLKISLTDRRPITVSVDGRHFRKSGESVTVNDLPRGRHYVIVYITETLSNGRTGEGIIWEGKVKTYQGQASLCTVDPHTREAAITEMDMNAVQSNLPTDPQGYNNYNLNNYDSRTDNSAQQPGNANNNDTYNNTLGNNSPDDNVAPTLPDGTPVASPVTIDEGEDAAAKKATKTTKKATTKTDKLKTKINVRTTDTEKMTAAKEVLKNESLTTGQVMSLMDCFGFESTKLEFAQWAYAKTTDKANFKQVKQKLAMKNYREEMDKFLKGK</sequence>
<dbReference type="EMBL" id="PPSL01000016">
    <property type="protein sequence ID" value="PQJ08717.1"/>
    <property type="molecule type" value="Genomic_DNA"/>
</dbReference>
<evidence type="ECO:0000313" key="3">
    <source>
        <dbReference type="EMBL" id="PQJ08717.1"/>
    </source>
</evidence>
<gene>
    <name evidence="3" type="ORF">CJD36_022760</name>
</gene>
<evidence type="ECO:0000313" key="4">
    <source>
        <dbReference type="Proteomes" id="UP000239872"/>
    </source>
</evidence>
<feature type="compositionally biased region" description="Polar residues" evidence="1">
    <location>
        <begin position="129"/>
        <end position="159"/>
    </location>
</feature>
<keyword evidence="4" id="KW-1185">Reference proteome</keyword>
<dbReference type="InterPro" id="IPR028011">
    <property type="entry name" value="DUF4476"/>
</dbReference>
<organism evidence="3 4">
    <name type="scientific">Flavipsychrobacter stenotrophus</name>
    <dbReference type="NCBI Taxonomy" id="2077091"/>
    <lineage>
        <taxon>Bacteria</taxon>
        <taxon>Pseudomonadati</taxon>
        <taxon>Bacteroidota</taxon>
        <taxon>Chitinophagia</taxon>
        <taxon>Chitinophagales</taxon>
        <taxon>Chitinophagaceae</taxon>
        <taxon>Flavipsychrobacter</taxon>
    </lineage>
</organism>
<dbReference type="Pfam" id="PF14771">
    <property type="entry name" value="DUF4476"/>
    <property type="match status" value="1"/>
</dbReference>
<feature type="region of interest" description="Disordered" evidence="1">
    <location>
        <begin position="129"/>
        <end position="208"/>
    </location>
</feature>
<protein>
    <recommendedName>
        <fullName evidence="2">DUF4476 domain-containing protein</fullName>
    </recommendedName>
</protein>
<dbReference type="AlphaFoldDB" id="A0A2S7SQ17"/>
<comment type="caution">
    <text evidence="3">The sequence shown here is derived from an EMBL/GenBank/DDBJ whole genome shotgun (WGS) entry which is preliminary data.</text>
</comment>
<evidence type="ECO:0000259" key="2">
    <source>
        <dbReference type="Pfam" id="PF14771"/>
    </source>
</evidence>